<evidence type="ECO:0000256" key="1">
    <source>
        <dbReference type="SAM" id="MobiDB-lite"/>
    </source>
</evidence>
<feature type="region of interest" description="Disordered" evidence="1">
    <location>
        <begin position="19"/>
        <end position="46"/>
    </location>
</feature>
<dbReference type="PANTHER" id="PTHR43032:SF4">
    <property type="entry name" value="OXIDOREDUCTASE MOLYBDOPTERIN-BINDING DOMAIN-CONTAINING PROTEIN"/>
    <property type="match status" value="1"/>
</dbReference>
<dbReference type="AlphaFoldDB" id="A0A8J3D112"/>
<organism evidence="3 4">
    <name type="scientific">Persicitalea jodogahamensis</name>
    <dbReference type="NCBI Taxonomy" id="402147"/>
    <lineage>
        <taxon>Bacteria</taxon>
        <taxon>Pseudomonadati</taxon>
        <taxon>Bacteroidota</taxon>
        <taxon>Cytophagia</taxon>
        <taxon>Cytophagales</taxon>
        <taxon>Spirosomataceae</taxon>
        <taxon>Persicitalea</taxon>
    </lineage>
</organism>
<dbReference type="RefSeq" id="WP_189563554.1">
    <property type="nucleotide sequence ID" value="NZ_BMXF01000001.1"/>
</dbReference>
<comment type="caution">
    <text evidence="3">The sequence shown here is derived from an EMBL/GenBank/DDBJ whole genome shotgun (WGS) entry which is preliminary data.</text>
</comment>
<proteinExistence type="predicted"/>
<dbReference type="PANTHER" id="PTHR43032">
    <property type="entry name" value="PROTEIN-METHIONINE-SULFOXIDE REDUCTASE"/>
    <property type="match status" value="1"/>
</dbReference>
<evidence type="ECO:0000313" key="4">
    <source>
        <dbReference type="Proteomes" id="UP000598271"/>
    </source>
</evidence>
<accession>A0A8J3D112</accession>
<sequence>MTKQEKIIAARMKLRARFEEKMRNTPSVADDQPQGSGPTNRHGMPKLPVGQFETEKWPVLDLGYKPDISPERWRLYIDGEVENPVTLKWGEFMELPQTEDVSDFHCVTTWSRMDVPWVGVRMLDLASLVQPKETATHVMFYGYDTYATNLSLEEALKPDVLVVHTADGEPLARDHGGPARVITPQLYAWKGAKWIKRIHFMAQDKLGFWEGRGYSNTAYPWRNDRYEDE</sequence>
<dbReference type="InterPro" id="IPR036374">
    <property type="entry name" value="OxRdtase_Mopterin-bd_sf"/>
</dbReference>
<reference evidence="3 4" key="1">
    <citation type="journal article" date="2014" name="Int. J. Syst. Evol. Microbiol.">
        <title>Complete genome sequence of Corynebacterium casei LMG S-19264T (=DSM 44701T), isolated from a smear-ripened cheese.</title>
        <authorList>
            <consortium name="US DOE Joint Genome Institute (JGI-PGF)"/>
            <person name="Walter F."/>
            <person name="Albersmeier A."/>
            <person name="Kalinowski J."/>
            <person name="Ruckert C."/>
        </authorList>
    </citation>
    <scope>NUCLEOTIDE SEQUENCE [LARGE SCALE GENOMIC DNA]</scope>
    <source>
        <strain evidence="3 4">KCTC 12866</strain>
    </source>
</reference>
<name>A0A8J3D112_9BACT</name>
<feature type="domain" description="Oxidoreductase molybdopterin-binding" evidence="2">
    <location>
        <begin position="66"/>
        <end position="209"/>
    </location>
</feature>
<dbReference type="SUPFAM" id="SSF56524">
    <property type="entry name" value="Oxidoreductase molybdopterin-binding domain"/>
    <property type="match status" value="1"/>
</dbReference>
<protein>
    <submittedName>
        <fullName evidence="3">Molybdopterin-binding oxidoreductase</fullName>
    </submittedName>
</protein>
<dbReference type="Proteomes" id="UP000598271">
    <property type="component" value="Unassembled WGS sequence"/>
</dbReference>
<evidence type="ECO:0000313" key="3">
    <source>
        <dbReference type="EMBL" id="GHB61006.1"/>
    </source>
</evidence>
<evidence type="ECO:0000259" key="2">
    <source>
        <dbReference type="Pfam" id="PF00174"/>
    </source>
</evidence>
<dbReference type="Pfam" id="PF00174">
    <property type="entry name" value="Oxidored_molyb"/>
    <property type="match status" value="1"/>
</dbReference>
<gene>
    <name evidence="3" type="ORF">GCM10007390_13440</name>
</gene>
<dbReference type="InterPro" id="IPR000572">
    <property type="entry name" value="OxRdtase_Mopterin-bd_dom"/>
</dbReference>
<dbReference type="Gene3D" id="3.90.420.10">
    <property type="entry name" value="Oxidoreductase, molybdopterin-binding domain"/>
    <property type="match status" value="1"/>
</dbReference>
<keyword evidence="4" id="KW-1185">Reference proteome</keyword>
<dbReference type="EMBL" id="BMXF01000001">
    <property type="protein sequence ID" value="GHB61006.1"/>
    <property type="molecule type" value="Genomic_DNA"/>
</dbReference>